<evidence type="ECO:0000256" key="1">
    <source>
        <dbReference type="ARBA" id="ARBA00005781"/>
    </source>
</evidence>
<comment type="function">
    <text evidence="4">This protein is located at the 30S-50S ribosomal subunit interface and may play a role in the structure and function of the aminoacyl-tRNA binding site.</text>
</comment>
<dbReference type="GO" id="GO:0022625">
    <property type="term" value="C:cytosolic large ribosomal subunit"/>
    <property type="evidence" value="ECO:0007669"/>
    <property type="project" value="TreeGrafter"/>
</dbReference>
<dbReference type="InterPro" id="IPR038657">
    <property type="entry name" value="Ribosomal_bL19_sf"/>
</dbReference>
<keyword evidence="3 4" id="KW-0687">Ribonucleoprotein</keyword>
<evidence type="ECO:0000313" key="5">
    <source>
        <dbReference type="EMBL" id="OGD98969.1"/>
    </source>
</evidence>
<dbReference type="EMBL" id="MFBT01000027">
    <property type="protein sequence ID" value="OGD98969.1"/>
    <property type="molecule type" value="Genomic_DNA"/>
</dbReference>
<dbReference type="InterPro" id="IPR008991">
    <property type="entry name" value="Translation_prot_SH3-like_sf"/>
</dbReference>
<evidence type="ECO:0000256" key="4">
    <source>
        <dbReference type="RuleBase" id="RU000559"/>
    </source>
</evidence>
<dbReference type="Pfam" id="PF01245">
    <property type="entry name" value="Ribosomal_L19"/>
    <property type="match status" value="1"/>
</dbReference>
<dbReference type="PANTHER" id="PTHR15680:SF9">
    <property type="entry name" value="LARGE RIBOSOMAL SUBUNIT PROTEIN BL19M"/>
    <property type="match status" value="1"/>
</dbReference>
<dbReference type="Proteomes" id="UP000177039">
    <property type="component" value="Unassembled WGS sequence"/>
</dbReference>
<keyword evidence="2" id="KW-0689">Ribosomal protein</keyword>
<proteinExistence type="inferred from homology"/>
<dbReference type="PANTHER" id="PTHR15680">
    <property type="entry name" value="RIBOSOMAL PROTEIN L19"/>
    <property type="match status" value="1"/>
</dbReference>
<organism evidence="5 6">
    <name type="scientific">Candidatus Curtissbacteria bacterium RIFCSPLOWO2_01_FULL_42_50</name>
    <dbReference type="NCBI Taxonomy" id="1797730"/>
    <lineage>
        <taxon>Bacteria</taxon>
        <taxon>Candidatus Curtissiibacteriota</taxon>
    </lineage>
</organism>
<dbReference type="AlphaFoldDB" id="A0A1F5H4H1"/>
<evidence type="ECO:0000256" key="3">
    <source>
        <dbReference type="ARBA" id="ARBA00023274"/>
    </source>
</evidence>
<dbReference type="InterPro" id="IPR001857">
    <property type="entry name" value="Ribosomal_bL19"/>
</dbReference>
<comment type="caution">
    <text evidence="5">The sequence shown here is derived from an EMBL/GenBank/DDBJ whole genome shotgun (WGS) entry which is preliminary data.</text>
</comment>
<name>A0A1F5H4H1_9BACT</name>
<reference evidence="5 6" key="1">
    <citation type="journal article" date="2016" name="Nat. Commun.">
        <title>Thousands of microbial genomes shed light on interconnected biogeochemical processes in an aquifer system.</title>
        <authorList>
            <person name="Anantharaman K."/>
            <person name="Brown C.T."/>
            <person name="Hug L.A."/>
            <person name="Sharon I."/>
            <person name="Castelle C.J."/>
            <person name="Probst A.J."/>
            <person name="Thomas B.C."/>
            <person name="Singh A."/>
            <person name="Wilkins M.J."/>
            <person name="Karaoz U."/>
            <person name="Brodie E.L."/>
            <person name="Williams K.H."/>
            <person name="Hubbard S.S."/>
            <person name="Banfield J.F."/>
        </authorList>
    </citation>
    <scope>NUCLEOTIDE SEQUENCE [LARGE SCALE GENOMIC DNA]</scope>
</reference>
<dbReference type="GO" id="GO:0003735">
    <property type="term" value="F:structural constituent of ribosome"/>
    <property type="evidence" value="ECO:0007669"/>
    <property type="project" value="InterPro"/>
</dbReference>
<dbReference type="GO" id="GO:0006412">
    <property type="term" value="P:translation"/>
    <property type="evidence" value="ECO:0007669"/>
    <property type="project" value="InterPro"/>
</dbReference>
<gene>
    <name evidence="5" type="ORF">A3B54_01320</name>
</gene>
<comment type="similarity">
    <text evidence="1 4">Belongs to the bacterial ribosomal protein bL19 family.</text>
</comment>
<dbReference type="SUPFAM" id="SSF50104">
    <property type="entry name" value="Translation proteins SH3-like domain"/>
    <property type="match status" value="1"/>
</dbReference>
<dbReference type="Gene3D" id="2.30.30.790">
    <property type="match status" value="1"/>
</dbReference>
<evidence type="ECO:0000313" key="6">
    <source>
        <dbReference type="Proteomes" id="UP000177039"/>
    </source>
</evidence>
<evidence type="ECO:0000256" key="2">
    <source>
        <dbReference type="ARBA" id="ARBA00022980"/>
    </source>
</evidence>
<protein>
    <recommendedName>
        <fullName evidence="4">50S ribosomal protein L19</fullName>
    </recommendedName>
</protein>
<dbReference type="PRINTS" id="PR00061">
    <property type="entry name" value="RIBOSOMALL19"/>
</dbReference>
<accession>A0A1F5H4H1</accession>
<sequence length="91" mass="10270">MNEANFKVGDRVKVITRDLKDAKIAKSPFEGIVIVKKGQGENKTFTVRKIAVGRIAVEKIFSLNSPAIERVQVIKKGGVRRAKLYYLRKKI</sequence>